<feature type="compositionally biased region" description="Polar residues" evidence="1">
    <location>
        <begin position="101"/>
        <end position="111"/>
    </location>
</feature>
<feature type="compositionally biased region" description="Polar residues" evidence="1">
    <location>
        <begin position="400"/>
        <end position="411"/>
    </location>
</feature>
<dbReference type="InParanoid" id="A0A803TNI4"/>
<feature type="compositionally biased region" description="Acidic residues" evidence="1">
    <location>
        <begin position="793"/>
        <end position="802"/>
    </location>
</feature>
<dbReference type="Proteomes" id="UP000001646">
    <property type="component" value="Unplaced"/>
</dbReference>
<feature type="region of interest" description="Disordered" evidence="1">
    <location>
        <begin position="47"/>
        <end position="263"/>
    </location>
</feature>
<feature type="compositionally biased region" description="Polar residues" evidence="1">
    <location>
        <begin position="524"/>
        <end position="536"/>
    </location>
</feature>
<feature type="region of interest" description="Disordered" evidence="1">
    <location>
        <begin position="300"/>
        <end position="333"/>
    </location>
</feature>
<feature type="compositionally biased region" description="Basic and acidic residues" evidence="1">
    <location>
        <begin position="858"/>
        <end position="870"/>
    </location>
</feature>
<feature type="region of interest" description="Disordered" evidence="1">
    <location>
        <begin position="745"/>
        <end position="1002"/>
    </location>
</feature>
<accession>A0A803TNI4</accession>
<dbReference type="AlphaFoldDB" id="A0A803TNI4"/>
<keyword evidence="3" id="KW-1185">Reference proteome</keyword>
<feature type="compositionally biased region" description="Pro residues" evidence="1">
    <location>
        <begin position="954"/>
        <end position="968"/>
    </location>
</feature>
<feature type="region of interest" description="Disordered" evidence="1">
    <location>
        <begin position="662"/>
        <end position="685"/>
    </location>
</feature>
<evidence type="ECO:0000313" key="2">
    <source>
        <dbReference type="Ensembl" id="ENSACAP00000036774.1"/>
    </source>
</evidence>
<sequence>MICRVSPKPGALEEEEASDTENMVKPLCLSHPQACLRKRKEPELELAAIAMPAPSSFSQGDPADNVPSPSSVSAKDPPPEPGEGQPSPVKRGVDPELYFTAPSTPIRTAFSQLRPLPPPQQQPFSKDGLGEEQNDLDNEGLVSPPTSPSGSYITAEGGSWASSGTASTSPSCSPNLMAEGEALESPDLESEVTFQALSLGALGHDSFPDEDEDDGQTTPGEDEDWVSETVACRPVPLKPDQTGRSRPKSGEEDGAALDEAGHKIFKMENLPSHQAAEVFAGSKPSPLPCSLAAFAGTEFGSVSGVSPSEDESETAASPPDDEMENPENDPMISALLLPFHGSLLFEAESVEITLFPQGESAENDTLYGAEDEDSASASFLHSLSEASINEGVDESFAYQDDTSPSSDSASYNGEEDERLYSVEQYAVVADNAQKDDGSPKGDLEPERSHSGSESEMETSSDAYNTDEEGDGPPAKHEGRPQVTEELEEGESFLDGSKAEEATQEGLIGGQSQDKEVAVSVMEATKQQEGAQGSRGVTVSPGALEYQAGNEREEGSPREKGASSPSVLDGQVTVEKDIQDSSECLIACFDTDEEADAMPPLEDHPAGPIAGEWAGTVCAGVAIPLGWDPKPYPVESAQDAQGDLSSGDGEEEHAFAGDTTVVDLDDSGTVAGESSPTPVSPLGSSGAFLETTGRAVTSLDDVTDQQQISHLLQGSFGFLNEPRVGSPRLMSSELVAEAQSLRGSLKETVVEGSSGEPSPDLSEVDDFEEQDNARPCKDARGEGGHLEAERQETEEVSTPEETAEMPVSQVVISGSEEDDQHSLDDASIPGEDVTSGSFDSIPSQPDEMLLQRPGGDVVEQEKTKEMTEETRLGGTIIEDVCPKVEGVEEEEEKKSKKASTPPEPTLEPPLLTMDSIIPRPSEERSVSPLQLERPTSPDMEMSISPSPPVSQEVPPVLPSPQLPPSPPETPIRAPAAAATSWLPVEEETPSKETRTLLQDPRKPLSEGEPPFFLSLSELYWSREGSFVPRYPQGVVVLQDLHPLAVLVRMAAGVGIFGIYSTGMGQLQPSLQVFRTSTGALNFPVPQGQISSVPIDQTWAIFGLRCFGPQRHPSVYG</sequence>
<evidence type="ECO:0000256" key="1">
    <source>
        <dbReference type="SAM" id="MobiDB-lite"/>
    </source>
</evidence>
<feature type="compositionally biased region" description="Acidic residues" evidence="1">
    <location>
        <begin position="181"/>
        <end position="190"/>
    </location>
</feature>
<evidence type="ECO:0000313" key="3">
    <source>
        <dbReference type="Proteomes" id="UP000001646"/>
    </source>
</evidence>
<feature type="region of interest" description="Disordered" evidence="1">
    <location>
        <begin position="391"/>
        <end position="569"/>
    </location>
</feature>
<reference evidence="2" key="2">
    <citation type="submission" date="2025-08" db="UniProtKB">
        <authorList>
            <consortium name="Ensembl"/>
        </authorList>
    </citation>
    <scope>IDENTIFICATION</scope>
</reference>
<feature type="compositionally biased region" description="Low complexity" evidence="1">
    <location>
        <begin position="154"/>
        <end position="173"/>
    </location>
</feature>
<feature type="compositionally biased region" description="Basic and acidic residues" evidence="1">
    <location>
        <begin position="987"/>
        <end position="1002"/>
    </location>
</feature>
<feature type="region of interest" description="Disordered" evidence="1">
    <location>
        <begin position="1"/>
        <end position="26"/>
    </location>
</feature>
<name>A0A803TNI4_ANOCA</name>
<dbReference type="Ensembl" id="ENSACAT00000052044.1">
    <property type="protein sequence ID" value="ENSACAP00000036774.1"/>
    <property type="gene ID" value="ENSACAG00000037986.1"/>
</dbReference>
<feature type="compositionally biased region" description="Acidic residues" evidence="1">
    <location>
        <begin position="208"/>
        <end position="226"/>
    </location>
</feature>
<feature type="compositionally biased region" description="Basic and acidic residues" evidence="1">
    <location>
        <begin position="770"/>
        <end position="792"/>
    </location>
</feature>
<proteinExistence type="predicted"/>
<feature type="region of interest" description="Disordered" evidence="1">
    <location>
        <begin position="363"/>
        <end position="382"/>
    </location>
</feature>
<protein>
    <submittedName>
        <fullName evidence="2">Uncharacterized protein</fullName>
    </submittedName>
</protein>
<reference evidence="2" key="1">
    <citation type="submission" date="2009-12" db="EMBL/GenBank/DDBJ databases">
        <title>The Genome Sequence of Anolis carolinensis (Green Anole Lizard).</title>
        <authorList>
            <consortium name="The Genome Sequencing Platform"/>
            <person name="Di Palma F."/>
            <person name="Alfoldi J."/>
            <person name="Heiman D."/>
            <person name="Young S."/>
            <person name="Grabherr M."/>
            <person name="Johnson J."/>
            <person name="Lander E.S."/>
            <person name="Lindblad-Toh K."/>
        </authorList>
    </citation>
    <scope>NUCLEOTIDE SEQUENCE [LARGE SCALE GENOMIC DNA]</scope>
    <source>
        <strain evidence="2">JBL SC #1</strain>
    </source>
</reference>
<feature type="compositionally biased region" description="Polar residues" evidence="1">
    <location>
        <begin position="833"/>
        <end position="842"/>
    </location>
</feature>
<dbReference type="GeneTree" id="ENSGT00940000161501"/>
<feature type="compositionally biased region" description="Acidic residues" evidence="1">
    <location>
        <begin position="308"/>
        <end position="327"/>
    </location>
</feature>
<organism evidence="2 3">
    <name type="scientific">Anolis carolinensis</name>
    <name type="common">Green anole</name>
    <name type="synonym">American chameleon</name>
    <dbReference type="NCBI Taxonomy" id="28377"/>
    <lineage>
        <taxon>Eukaryota</taxon>
        <taxon>Metazoa</taxon>
        <taxon>Chordata</taxon>
        <taxon>Craniata</taxon>
        <taxon>Vertebrata</taxon>
        <taxon>Euteleostomi</taxon>
        <taxon>Lepidosauria</taxon>
        <taxon>Squamata</taxon>
        <taxon>Bifurcata</taxon>
        <taxon>Unidentata</taxon>
        <taxon>Episquamata</taxon>
        <taxon>Toxicofera</taxon>
        <taxon>Iguania</taxon>
        <taxon>Dactyloidae</taxon>
        <taxon>Anolis</taxon>
    </lineage>
</organism>
<feature type="compositionally biased region" description="Basic and acidic residues" evidence="1">
    <location>
        <begin position="549"/>
        <end position="560"/>
    </location>
</feature>
<reference evidence="2" key="3">
    <citation type="submission" date="2025-09" db="UniProtKB">
        <authorList>
            <consortium name="Ensembl"/>
        </authorList>
    </citation>
    <scope>IDENTIFICATION</scope>
</reference>
<feature type="compositionally biased region" description="Basic and acidic residues" evidence="1">
    <location>
        <begin position="432"/>
        <end position="452"/>
    </location>
</feature>
<feature type="compositionally biased region" description="Acidic residues" evidence="1">
    <location>
        <begin position="454"/>
        <end position="470"/>
    </location>
</feature>